<dbReference type="RefSeq" id="WP_170111163.1">
    <property type="nucleotide sequence ID" value="NZ_PVUE01000020.1"/>
</dbReference>
<dbReference type="Proteomes" id="UP000237752">
    <property type="component" value="Unassembled WGS sequence"/>
</dbReference>
<dbReference type="PANTHER" id="PTHR42760">
    <property type="entry name" value="SHORT-CHAIN DEHYDROGENASES/REDUCTASES FAMILY MEMBER"/>
    <property type="match status" value="1"/>
</dbReference>
<dbReference type="InterPro" id="IPR002347">
    <property type="entry name" value="SDR_fam"/>
</dbReference>
<evidence type="ECO:0000313" key="4">
    <source>
        <dbReference type="Proteomes" id="UP000237752"/>
    </source>
</evidence>
<gene>
    <name evidence="3" type="ORF">CLV47_12092</name>
</gene>
<proteinExistence type="inferred from homology"/>
<name>A0A2T0ZQN1_9ACTN</name>
<comment type="similarity">
    <text evidence="1">Belongs to the short-chain dehydrogenases/reductases (SDR) family.</text>
</comment>
<keyword evidence="2" id="KW-0560">Oxidoreductase</keyword>
<dbReference type="GO" id="GO:0016616">
    <property type="term" value="F:oxidoreductase activity, acting on the CH-OH group of donors, NAD or NADP as acceptor"/>
    <property type="evidence" value="ECO:0007669"/>
    <property type="project" value="TreeGrafter"/>
</dbReference>
<evidence type="ECO:0000256" key="2">
    <source>
        <dbReference type="ARBA" id="ARBA00023002"/>
    </source>
</evidence>
<dbReference type="InterPro" id="IPR020904">
    <property type="entry name" value="Sc_DH/Rdtase_CS"/>
</dbReference>
<dbReference type="InterPro" id="IPR036291">
    <property type="entry name" value="NAD(P)-bd_dom_sf"/>
</dbReference>
<dbReference type="PANTHER" id="PTHR42760:SF40">
    <property type="entry name" value="3-OXOACYL-[ACYL-CARRIER-PROTEIN] REDUCTASE, CHLOROPLASTIC"/>
    <property type="match status" value="1"/>
</dbReference>
<organism evidence="3 4">
    <name type="scientific">Antricoccus suffuscus</name>
    <dbReference type="NCBI Taxonomy" id="1629062"/>
    <lineage>
        <taxon>Bacteria</taxon>
        <taxon>Bacillati</taxon>
        <taxon>Actinomycetota</taxon>
        <taxon>Actinomycetes</taxon>
        <taxon>Geodermatophilales</taxon>
        <taxon>Antricoccaceae</taxon>
        <taxon>Antricoccus</taxon>
    </lineage>
</organism>
<comment type="caution">
    <text evidence="3">The sequence shown here is derived from an EMBL/GenBank/DDBJ whole genome shotgun (WGS) entry which is preliminary data.</text>
</comment>
<evidence type="ECO:0000256" key="1">
    <source>
        <dbReference type="ARBA" id="ARBA00006484"/>
    </source>
</evidence>
<dbReference type="FunFam" id="3.40.50.720:FF:000084">
    <property type="entry name" value="Short-chain dehydrogenase reductase"/>
    <property type="match status" value="1"/>
</dbReference>
<dbReference type="Pfam" id="PF13561">
    <property type="entry name" value="adh_short_C2"/>
    <property type="match status" value="1"/>
</dbReference>
<evidence type="ECO:0000313" key="3">
    <source>
        <dbReference type="EMBL" id="PRZ38625.1"/>
    </source>
</evidence>
<dbReference type="SUPFAM" id="SSF51735">
    <property type="entry name" value="NAD(P)-binding Rossmann-fold domains"/>
    <property type="match status" value="1"/>
</dbReference>
<dbReference type="PROSITE" id="PS00061">
    <property type="entry name" value="ADH_SHORT"/>
    <property type="match status" value="1"/>
</dbReference>
<dbReference type="EMBL" id="PVUE01000020">
    <property type="protein sequence ID" value="PRZ38625.1"/>
    <property type="molecule type" value="Genomic_DNA"/>
</dbReference>
<reference evidence="3 4" key="1">
    <citation type="submission" date="2018-03" db="EMBL/GenBank/DDBJ databases">
        <title>Genomic Encyclopedia of Archaeal and Bacterial Type Strains, Phase II (KMG-II): from individual species to whole genera.</title>
        <authorList>
            <person name="Goeker M."/>
        </authorList>
    </citation>
    <scope>NUCLEOTIDE SEQUENCE [LARGE SCALE GENOMIC DNA]</scope>
    <source>
        <strain evidence="3 4">DSM 100065</strain>
    </source>
</reference>
<sequence>MSGIFDLTGKKAVVTGGSAGIGLGMAKGLAEAGAQVAIWGRSQDKLDRAVKELANLGLTVHPQQVDVSQEQQVVDGFGKANELLGGLNTVVVNAGIGAGQARLVDTTTEQYKRVLDTNLDGAFWTIREGAKYMKANSEAGNPGGSIIGISSLGAVDGSPSNYAYAASKASMIAFVKSAAVELARYGVRVNAVLPGWIATDMTERLHDSEIFQDRVISRVPARRWGKPEDFAGIAVYLASDSSTYQTGTSTLVDGGYAIF</sequence>
<dbReference type="Gene3D" id="3.40.50.720">
    <property type="entry name" value="NAD(P)-binding Rossmann-like Domain"/>
    <property type="match status" value="1"/>
</dbReference>
<dbReference type="CDD" id="cd05233">
    <property type="entry name" value="SDR_c"/>
    <property type="match status" value="1"/>
</dbReference>
<dbReference type="PRINTS" id="PR00080">
    <property type="entry name" value="SDRFAMILY"/>
</dbReference>
<dbReference type="PRINTS" id="PR00081">
    <property type="entry name" value="GDHRDH"/>
</dbReference>
<protein>
    <submittedName>
        <fullName evidence="3">NAD(P)-dependent dehydrogenase (Short-subunit alcohol dehydrogenase family)</fullName>
    </submittedName>
</protein>
<keyword evidence="4" id="KW-1185">Reference proteome</keyword>
<dbReference type="AlphaFoldDB" id="A0A2T0ZQN1"/>
<dbReference type="GO" id="GO:0030497">
    <property type="term" value="P:fatty acid elongation"/>
    <property type="evidence" value="ECO:0007669"/>
    <property type="project" value="TreeGrafter"/>
</dbReference>
<accession>A0A2T0ZQN1</accession>